<dbReference type="GO" id="GO:0012505">
    <property type="term" value="C:endomembrane system"/>
    <property type="evidence" value="ECO:0007669"/>
    <property type="project" value="UniProtKB-SubCell"/>
</dbReference>
<dbReference type="Ensembl" id="ENSSANT00000000447.1">
    <property type="protein sequence ID" value="ENSSANP00000000389.1"/>
    <property type="gene ID" value="ENSSANG00000000264.1"/>
</dbReference>
<accession>A0A671K1Q3</accession>
<evidence type="ECO:0000256" key="1">
    <source>
        <dbReference type="ARBA" id="ARBA00004156"/>
    </source>
</evidence>
<evidence type="ECO:0000313" key="11">
    <source>
        <dbReference type="Ensembl" id="ENSSANP00000000389.1"/>
    </source>
</evidence>
<comment type="subcellular location">
    <subcellularLocation>
        <location evidence="1">Cytoplasmic vesicle membrane</location>
    </subcellularLocation>
    <subcellularLocation>
        <location evidence="2">Endomembrane system</location>
        <topology evidence="2">Peripheral membrane protein</topology>
    </subcellularLocation>
    <subcellularLocation>
        <location evidence="8">Synapse</location>
    </subcellularLocation>
</comment>
<feature type="domain" description="TLDc" evidence="10">
    <location>
        <begin position="334"/>
        <end position="513"/>
    </location>
</feature>
<organism evidence="11 12">
    <name type="scientific">Sinocyclocheilus anshuiensis</name>
    <dbReference type="NCBI Taxonomy" id="1608454"/>
    <lineage>
        <taxon>Eukaryota</taxon>
        <taxon>Metazoa</taxon>
        <taxon>Chordata</taxon>
        <taxon>Craniata</taxon>
        <taxon>Vertebrata</taxon>
        <taxon>Euteleostomi</taxon>
        <taxon>Actinopterygii</taxon>
        <taxon>Neopterygii</taxon>
        <taxon>Teleostei</taxon>
        <taxon>Ostariophysi</taxon>
        <taxon>Cypriniformes</taxon>
        <taxon>Cyprinidae</taxon>
        <taxon>Cyprininae</taxon>
        <taxon>Sinocyclocheilus</taxon>
    </lineage>
</organism>
<evidence type="ECO:0000256" key="4">
    <source>
        <dbReference type="ARBA" id="ARBA00014206"/>
    </source>
</evidence>
<keyword evidence="12" id="KW-1185">Reference proteome</keyword>
<dbReference type="PROSITE" id="PS51886">
    <property type="entry name" value="TLDC"/>
    <property type="match status" value="1"/>
</dbReference>
<keyword evidence="5" id="KW-0770">Synapse</keyword>
<evidence type="ECO:0000256" key="9">
    <source>
        <dbReference type="ARBA" id="ARBA00046245"/>
    </source>
</evidence>
<evidence type="ECO:0000259" key="10">
    <source>
        <dbReference type="PROSITE" id="PS51886"/>
    </source>
</evidence>
<evidence type="ECO:0000256" key="3">
    <source>
        <dbReference type="ARBA" id="ARBA00011546"/>
    </source>
</evidence>
<evidence type="ECO:0000256" key="5">
    <source>
        <dbReference type="ARBA" id="ARBA00023018"/>
    </source>
</evidence>
<dbReference type="PANTHER" id="PTHR23354">
    <property type="entry name" value="NUCLEOLAR PROTEIN 7/ESTROGEN RECEPTOR COACTIVATOR-RELATED"/>
    <property type="match status" value="1"/>
</dbReference>
<keyword evidence="7" id="KW-0968">Cytoplasmic vesicle</keyword>
<dbReference type="Proteomes" id="UP000472260">
    <property type="component" value="Unassembled WGS sequence"/>
</dbReference>
<keyword evidence="6" id="KW-0472">Membrane</keyword>
<evidence type="ECO:0000256" key="8">
    <source>
        <dbReference type="ARBA" id="ARBA00034103"/>
    </source>
</evidence>
<comment type="subunit">
    <text evidence="3">Interacts with ARF6.</text>
</comment>
<dbReference type="SUPFAM" id="SSF47923">
    <property type="entry name" value="Ypt/Rab-GAP domain of gyp1p"/>
    <property type="match status" value="2"/>
</dbReference>
<dbReference type="PANTHER" id="PTHR23354:SF124">
    <property type="entry name" value="TBC1 DOMAIN FAMILY MEMBER 24"/>
    <property type="match status" value="1"/>
</dbReference>
<dbReference type="Gene3D" id="1.10.472.80">
    <property type="entry name" value="Ypt/Rab-GAP domain of gyp1p, domain 3"/>
    <property type="match status" value="1"/>
</dbReference>
<dbReference type="AlphaFoldDB" id="A0A671K1Q3"/>
<protein>
    <recommendedName>
        <fullName evidence="4">TBC1 domain family member 24</fullName>
    </recommendedName>
</protein>
<evidence type="ECO:0000313" key="12">
    <source>
        <dbReference type="Proteomes" id="UP000472260"/>
    </source>
</evidence>
<evidence type="ECO:0000256" key="7">
    <source>
        <dbReference type="ARBA" id="ARBA00023329"/>
    </source>
</evidence>
<name>A0A671K1Q3_9TELE</name>
<reference evidence="11" key="1">
    <citation type="submission" date="2025-08" db="UniProtKB">
        <authorList>
            <consortium name="Ensembl"/>
        </authorList>
    </citation>
    <scope>IDENTIFICATION</scope>
</reference>
<dbReference type="Pfam" id="PF00566">
    <property type="entry name" value="RabGAP-TBC"/>
    <property type="match status" value="1"/>
</dbReference>
<dbReference type="SMART" id="SM00584">
    <property type="entry name" value="TLDc"/>
    <property type="match status" value="1"/>
</dbReference>
<dbReference type="InterPro" id="IPR000195">
    <property type="entry name" value="Rab-GAP-TBC_dom"/>
</dbReference>
<dbReference type="Pfam" id="PF07534">
    <property type="entry name" value="TLD"/>
    <property type="match status" value="1"/>
</dbReference>
<dbReference type="InterPro" id="IPR006571">
    <property type="entry name" value="TLDc_dom"/>
</dbReference>
<sequence length="524" mass="59760">FNILTGNKGSLKDWEKIDPEAATRYGKILSSDHYELKAMGRTGFWSTPHTLRAKAYQHIIHSIESTSTTADLDTYHGIVRKLFGELQTSTHPFPKFMEDGEIPRYCLNKAGLNSVKKILICINHHFLDVSFCPILSALVSLLLHFSEDEAQCFHIICSLVSYTDPKKHYIDRTFLTSRASCMTFGDLANKYCRGIRKLIASSHQNLFEFYSDWIMWIFADLPFTYAIRVLDVYLMEGYKVLYRVALALLSFYKVSVSSRVAHVDDFRQDMKSFVQNVGRHSTINALLQRAFSIQLPTRKELTYLFNANKDALIQKDIHNKSSYQAMDFRAFRSSVVTETEMRVVWAWIPERFALFSPVQLFSTNIHGRRLFSFYSKVEGHDPTVLLLKTEDEDICGAFLSSDWAQKNCDEKGFKFFGTGECFVFTRPVLQISGMSDKSSQNQRYESAPFCTLSTFKFMAGNDETLFIGGDDGHALHLQADLTAGSSEHCDTFESPPLCRGCFKIQSLEVWGIQHSLSVPPLLSQ</sequence>
<evidence type="ECO:0000256" key="2">
    <source>
        <dbReference type="ARBA" id="ARBA00004184"/>
    </source>
</evidence>
<evidence type="ECO:0000256" key="6">
    <source>
        <dbReference type="ARBA" id="ARBA00023136"/>
    </source>
</evidence>
<dbReference type="SMART" id="SM00164">
    <property type="entry name" value="TBC"/>
    <property type="match status" value="1"/>
</dbReference>
<reference evidence="11" key="2">
    <citation type="submission" date="2025-09" db="UniProtKB">
        <authorList>
            <consortium name="Ensembl"/>
        </authorList>
    </citation>
    <scope>IDENTIFICATION</scope>
</reference>
<dbReference type="GO" id="GO:0030659">
    <property type="term" value="C:cytoplasmic vesicle membrane"/>
    <property type="evidence" value="ECO:0007669"/>
    <property type="project" value="UniProtKB-SubCell"/>
</dbReference>
<proteinExistence type="predicted"/>
<comment type="function">
    <text evidence="9">May act as a GTPase-activating protein for Rab family protein(s). Involved in neuronal projections development, probably through a negative modulation of ARF6 function. Involved in the regulation of synaptic vesicle trafficking.</text>
</comment>
<dbReference type="InterPro" id="IPR035969">
    <property type="entry name" value="Rab-GAP_TBC_sf"/>
</dbReference>
<dbReference type="GO" id="GO:0045202">
    <property type="term" value="C:synapse"/>
    <property type="evidence" value="ECO:0007669"/>
    <property type="project" value="UniProtKB-SubCell"/>
</dbReference>